<dbReference type="RefSeq" id="WP_126410516.1">
    <property type="nucleotide sequence ID" value="NZ_RXNT01000020.1"/>
</dbReference>
<organism evidence="1 2">
    <name type="scientific">Bacillus yapensis</name>
    <dbReference type="NCBI Taxonomy" id="2492960"/>
    <lineage>
        <taxon>Bacteria</taxon>
        <taxon>Bacillati</taxon>
        <taxon>Bacillota</taxon>
        <taxon>Bacilli</taxon>
        <taxon>Bacillales</taxon>
        <taxon>Bacillaceae</taxon>
        <taxon>Bacillus</taxon>
    </lineage>
</organism>
<proteinExistence type="predicted"/>
<evidence type="ECO:0000313" key="1">
    <source>
        <dbReference type="EMBL" id="RTR27142.1"/>
    </source>
</evidence>
<dbReference type="InterPro" id="IPR025004">
    <property type="entry name" value="SenN/SenS"/>
</dbReference>
<dbReference type="Pfam" id="PF13040">
    <property type="entry name" value="Fur_reg_FbpB"/>
    <property type="match status" value="1"/>
</dbReference>
<dbReference type="AlphaFoldDB" id="A0A431VV84"/>
<sequence length="46" mass="5680">MRKQFIRMQTLISNNKQEILTDKKEVARIERLIEDKHNKRLQTNNR</sequence>
<dbReference type="OrthoDB" id="2918490at2"/>
<dbReference type="Proteomes" id="UP000271374">
    <property type="component" value="Unassembled WGS sequence"/>
</dbReference>
<keyword evidence="2" id="KW-1185">Reference proteome</keyword>
<evidence type="ECO:0000313" key="2">
    <source>
        <dbReference type="Proteomes" id="UP000271374"/>
    </source>
</evidence>
<dbReference type="EMBL" id="RXNT01000020">
    <property type="protein sequence ID" value="RTR27142.1"/>
    <property type="molecule type" value="Genomic_DNA"/>
</dbReference>
<reference evidence="1 2" key="1">
    <citation type="submission" date="2018-12" db="EMBL/GenBank/DDBJ databases">
        <title>Bacillus yapensis draft genome sequence.</title>
        <authorList>
            <person name="Yu L."/>
            <person name="Xu X."/>
            <person name="Tang X."/>
        </authorList>
    </citation>
    <scope>NUCLEOTIDE SEQUENCE [LARGE SCALE GENOMIC DNA]</scope>
    <source>
        <strain evidence="1 2">XXST-01</strain>
    </source>
</reference>
<comment type="caution">
    <text evidence="1">The sequence shown here is derived from an EMBL/GenBank/DDBJ whole genome shotgun (WGS) entry which is preliminary data.</text>
</comment>
<gene>
    <name evidence="1" type="ORF">EKG37_19865</name>
</gene>
<name>A0A431VV84_9BACI</name>
<accession>A0A431VV84</accession>
<protein>
    <submittedName>
        <fullName evidence="1">FbpB family small basic protein</fullName>
    </submittedName>
</protein>